<reference evidence="2 3" key="1">
    <citation type="submission" date="2023-02" db="EMBL/GenBank/DDBJ databases">
        <title>LHISI_Scaffold_Assembly.</title>
        <authorList>
            <person name="Stuart O.P."/>
            <person name="Cleave R."/>
            <person name="Magrath M.J.L."/>
            <person name="Mikheyev A.S."/>
        </authorList>
    </citation>
    <scope>NUCLEOTIDE SEQUENCE [LARGE SCALE GENOMIC DNA]</scope>
    <source>
        <strain evidence="2">Daus_M_001</strain>
        <tissue evidence="2">Leg muscle</tissue>
    </source>
</reference>
<name>A0ABQ9GRY5_9NEOP</name>
<sequence length="202" mass="22094">MGNLVLWLPAVQEGAAGCSVSKVRGHASQPLWIGDGFAPLEIVTVLESAGRSNLVAEVMQVGRALLMRRPAAHPRDEQFGRRLLTKVMRLQFIVQATMWSAQNVEQATMRSAQNMLQATKWSLQNVVHSTMCSVQNVVQATLWSLLNIAQAAMSVEQRRNARAEKTGELRGNRPTSGVVRDDSSMRKSGGDPTGNQTLFALV</sequence>
<evidence type="ECO:0000313" key="3">
    <source>
        <dbReference type="Proteomes" id="UP001159363"/>
    </source>
</evidence>
<protein>
    <submittedName>
        <fullName evidence="2">Uncharacterized protein</fullName>
    </submittedName>
</protein>
<dbReference type="EMBL" id="JARBHB010000009">
    <property type="protein sequence ID" value="KAJ8874802.1"/>
    <property type="molecule type" value="Genomic_DNA"/>
</dbReference>
<keyword evidence="3" id="KW-1185">Reference proteome</keyword>
<feature type="compositionally biased region" description="Basic and acidic residues" evidence="1">
    <location>
        <begin position="179"/>
        <end position="189"/>
    </location>
</feature>
<proteinExistence type="predicted"/>
<feature type="compositionally biased region" description="Basic and acidic residues" evidence="1">
    <location>
        <begin position="159"/>
        <end position="171"/>
    </location>
</feature>
<evidence type="ECO:0000256" key="1">
    <source>
        <dbReference type="SAM" id="MobiDB-lite"/>
    </source>
</evidence>
<comment type="caution">
    <text evidence="2">The sequence shown here is derived from an EMBL/GenBank/DDBJ whole genome shotgun (WGS) entry which is preliminary data.</text>
</comment>
<dbReference type="Proteomes" id="UP001159363">
    <property type="component" value="Chromosome 8"/>
</dbReference>
<evidence type="ECO:0000313" key="2">
    <source>
        <dbReference type="EMBL" id="KAJ8874802.1"/>
    </source>
</evidence>
<gene>
    <name evidence="2" type="ORF">PR048_022691</name>
</gene>
<accession>A0ABQ9GRY5</accession>
<organism evidence="2 3">
    <name type="scientific">Dryococelus australis</name>
    <dbReference type="NCBI Taxonomy" id="614101"/>
    <lineage>
        <taxon>Eukaryota</taxon>
        <taxon>Metazoa</taxon>
        <taxon>Ecdysozoa</taxon>
        <taxon>Arthropoda</taxon>
        <taxon>Hexapoda</taxon>
        <taxon>Insecta</taxon>
        <taxon>Pterygota</taxon>
        <taxon>Neoptera</taxon>
        <taxon>Polyneoptera</taxon>
        <taxon>Phasmatodea</taxon>
        <taxon>Verophasmatodea</taxon>
        <taxon>Anareolatae</taxon>
        <taxon>Phasmatidae</taxon>
        <taxon>Eurycanthinae</taxon>
        <taxon>Dryococelus</taxon>
    </lineage>
</organism>
<feature type="region of interest" description="Disordered" evidence="1">
    <location>
        <begin position="159"/>
        <end position="197"/>
    </location>
</feature>